<reference evidence="1" key="1">
    <citation type="submission" date="2022-11" db="EMBL/GenBank/DDBJ databases">
        <title>Centuries of genome instability and evolution in soft-shell clam transmissible cancer (bioRxiv).</title>
        <authorList>
            <person name="Hart S.F.M."/>
            <person name="Yonemitsu M.A."/>
            <person name="Giersch R.M."/>
            <person name="Beal B.F."/>
            <person name="Arriagada G."/>
            <person name="Davis B.W."/>
            <person name="Ostrander E.A."/>
            <person name="Goff S.P."/>
            <person name="Metzger M.J."/>
        </authorList>
    </citation>
    <scope>NUCLEOTIDE SEQUENCE</scope>
    <source>
        <strain evidence="1">MELC-2E11</strain>
        <tissue evidence="1">Siphon/mantle</tissue>
    </source>
</reference>
<evidence type="ECO:0000313" key="1">
    <source>
        <dbReference type="EMBL" id="WAR30899.1"/>
    </source>
</evidence>
<protein>
    <submittedName>
        <fullName evidence="1">Uncharacterized protein</fullName>
    </submittedName>
</protein>
<organism evidence="1 2">
    <name type="scientific">Mya arenaria</name>
    <name type="common">Soft-shell clam</name>
    <dbReference type="NCBI Taxonomy" id="6604"/>
    <lineage>
        <taxon>Eukaryota</taxon>
        <taxon>Metazoa</taxon>
        <taxon>Spiralia</taxon>
        <taxon>Lophotrochozoa</taxon>
        <taxon>Mollusca</taxon>
        <taxon>Bivalvia</taxon>
        <taxon>Autobranchia</taxon>
        <taxon>Heteroconchia</taxon>
        <taxon>Euheterodonta</taxon>
        <taxon>Imparidentia</taxon>
        <taxon>Neoheterodontei</taxon>
        <taxon>Myida</taxon>
        <taxon>Myoidea</taxon>
        <taxon>Myidae</taxon>
        <taxon>Mya</taxon>
    </lineage>
</organism>
<sequence>MASAFLTTNIWTSTVTDFCITAIEQIADSWKVKSNALMTRAISERHTGGEYCHQTIASSKFRLEGKIECCVHHNARNLDCAGVLACFAHTLQLCITLHSTILSAEVRKRQGSLDLPDHKLVQDVNCWKLSQIILEWRLKPTAAAASFPIMSSLLDPRYMRLPFLTSQRRFASE</sequence>
<name>A0ABY7GBD2_MYAAR</name>
<evidence type="ECO:0000313" key="2">
    <source>
        <dbReference type="Proteomes" id="UP001164746"/>
    </source>
</evidence>
<accession>A0ABY7GBD2</accession>
<gene>
    <name evidence="1" type="ORF">MAR_033441</name>
</gene>
<keyword evidence="2" id="KW-1185">Reference proteome</keyword>
<dbReference type="Proteomes" id="UP001164746">
    <property type="component" value="Chromosome 17"/>
</dbReference>
<dbReference type="EMBL" id="CP111028">
    <property type="protein sequence ID" value="WAR30899.1"/>
    <property type="molecule type" value="Genomic_DNA"/>
</dbReference>
<feature type="non-terminal residue" evidence="1">
    <location>
        <position position="173"/>
    </location>
</feature>
<proteinExistence type="predicted"/>